<comment type="caution">
    <text evidence="1">The sequence shown here is derived from an EMBL/GenBank/DDBJ whole genome shotgun (WGS) entry which is preliminary data.</text>
</comment>
<dbReference type="OrthoDB" id="7230413at2"/>
<keyword evidence="2" id="KW-1185">Reference proteome</keyword>
<organism evidence="1 2">
    <name type="scientific">Thalassobaculum litoreum DSM 18839</name>
    <dbReference type="NCBI Taxonomy" id="1123362"/>
    <lineage>
        <taxon>Bacteria</taxon>
        <taxon>Pseudomonadati</taxon>
        <taxon>Pseudomonadota</taxon>
        <taxon>Alphaproteobacteria</taxon>
        <taxon>Rhodospirillales</taxon>
        <taxon>Thalassobaculaceae</taxon>
        <taxon>Thalassobaculum</taxon>
    </lineage>
</organism>
<accession>A0A8G2BJ31</accession>
<reference evidence="1 2" key="1">
    <citation type="submission" date="2016-10" db="EMBL/GenBank/DDBJ databases">
        <authorList>
            <person name="Varghese N."/>
            <person name="Submissions S."/>
        </authorList>
    </citation>
    <scope>NUCLEOTIDE SEQUENCE [LARGE SCALE GENOMIC DNA]</scope>
    <source>
        <strain evidence="1 2">DSM 18839</strain>
    </source>
</reference>
<dbReference type="EMBL" id="FNBW01000008">
    <property type="protein sequence ID" value="SDF98422.1"/>
    <property type="molecule type" value="Genomic_DNA"/>
</dbReference>
<gene>
    <name evidence="1" type="ORF">SAMN05660686_02998</name>
</gene>
<name>A0A8G2BJ31_9PROT</name>
<evidence type="ECO:0000313" key="1">
    <source>
        <dbReference type="EMBL" id="SDF98422.1"/>
    </source>
</evidence>
<dbReference type="AlphaFoldDB" id="A0A8G2BJ31"/>
<sequence length="641" mass="69068">MALKIDTFSNQVGGFSFFKAVGHPLTAEKIAALLADIKGRGPVALYDPLGHLETFAELHDVSALTIDTVYVQAVERLDTKVMGYTPEPVAEIGASTAPTLLIPAFDSARLVDHIRHLLPPGMRVVTLDDARLPDAMLSNTRKYLDPLNFAINHGFLRDGGGRHTRLVTANYWSGYGAKGMRLWLRLFDADGKVLATWEQDLPDGPAGIILDSAEIRARFGLGEFAGTLFIHALGARGHDVVKYAVDTYGDAPEELSCTHDANAWPADYYAGLPAANPGERIVLWLQNAHPNAAPAGSMALNLMGNDDSRAIDRPVPGFGTISVDPAALFPDAVWPAQFELRAGKHVVRPRYEIVAGNRRNRIAHVNVERTDLTGDPSIPGAMKHLGKAYILPAPVLPVDRYRTFALPTPMTRGQQKQPIAALLIDADGTEVARRSLGVLDRSDSVALEAVELMGGAALPSGYGHLEFIYDFSQGGEDAADGWLHGLFRYEDTESGHAADTSFGAHVFNTVMTYKNEPQSYGGPPPGLSTRLFLRLGNGMAGGGVDSMCHLIYAASNPWHPTSETVLVLTGADGAEIARASMAIPCGGSRLWRASEMFSAKDLQAAGDGGYVLIRDTTCRLFGYHGLIRDGVSFSLDHMFGF</sequence>
<proteinExistence type="predicted"/>
<dbReference type="RefSeq" id="WP_093151414.1">
    <property type="nucleotide sequence ID" value="NZ_FNBW01000008.1"/>
</dbReference>
<dbReference type="Proteomes" id="UP000198615">
    <property type="component" value="Unassembled WGS sequence"/>
</dbReference>
<protein>
    <submittedName>
        <fullName evidence="1">Uncharacterized protein</fullName>
    </submittedName>
</protein>
<evidence type="ECO:0000313" key="2">
    <source>
        <dbReference type="Proteomes" id="UP000198615"/>
    </source>
</evidence>